<dbReference type="Pfam" id="PF12833">
    <property type="entry name" value="HTH_18"/>
    <property type="match status" value="1"/>
</dbReference>
<reference evidence="14 15" key="1">
    <citation type="submission" date="2007-03" db="EMBL/GenBank/DDBJ databases">
        <authorList>
            <person name="Fulton L."/>
            <person name="Clifton S."/>
            <person name="Fulton B."/>
            <person name="Xu J."/>
            <person name="Minx P."/>
            <person name="Pepin K.H."/>
            <person name="Johnson M."/>
            <person name="Thiruvilangam P."/>
            <person name="Bhonagiri V."/>
            <person name="Nash W.E."/>
            <person name="Mardis E.R."/>
            <person name="Wilson R.K."/>
        </authorList>
    </citation>
    <scope>NUCLEOTIDE SEQUENCE [LARGE SCALE GENOMIC DNA]</scope>
    <source>
        <strain evidence="14 15">ATCC 27560</strain>
    </source>
</reference>
<evidence type="ECO:0000256" key="6">
    <source>
        <dbReference type="ARBA" id="ARBA00023015"/>
    </source>
</evidence>
<evidence type="ECO:0000256" key="4">
    <source>
        <dbReference type="ARBA" id="ARBA00022553"/>
    </source>
</evidence>
<evidence type="ECO:0000256" key="5">
    <source>
        <dbReference type="ARBA" id="ARBA00023012"/>
    </source>
</evidence>
<dbReference type="InterPro" id="IPR041522">
    <property type="entry name" value="CdaR_GGDEF"/>
</dbReference>
<feature type="domain" description="HTH araC/xylS-type" evidence="12">
    <location>
        <begin position="444"/>
        <end position="543"/>
    </location>
</feature>
<dbReference type="Pfam" id="PF17853">
    <property type="entry name" value="GGDEF_2"/>
    <property type="match status" value="1"/>
</dbReference>
<dbReference type="Gene3D" id="3.40.50.2300">
    <property type="match status" value="1"/>
</dbReference>
<evidence type="ECO:0000256" key="2">
    <source>
        <dbReference type="ARBA" id="ARBA00018672"/>
    </source>
</evidence>
<evidence type="ECO:0000259" key="12">
    <source>
        <dbReference type="PROSITE" id="PS01124"/>
    </source>
</evidence>
<evidence type="ECO:0000256" key="1">
    <source>
        <dbReference type="ARBA" id="ARBA00004496"/>
    </source>
</evidence>
<evidence type="ECO:0000256" key="11">
    <source>
        <dbReference type="SAM" id="Coils"/>
    </source>
</evidence>
<feature type="domain" description="Response regulatory" evidence="13">
    <location>
        <begin position="18"/>
        <end position="135"/>
    </location>
</feature>
<dbReference type="Gene3D" id="1.10.10.60">
    <property type="entry name" value="Homeodomain-like"/>
    <property type="match status" value="2"/>
</dbReference>
<organism evidence="14 15">
    <name type="scientific">Eubacterium ventriosum ATCC 27560</name>
    <dbReference type="NCBI Taxonomy" id="411463"/>
    <lineage>
        <taxon>Bacteria</taxon>
        <taxon>Bacillati</taxon>
        <taxon>Bacillota</taxon>
        <taxon>Clostridia</taxon>
        <taxon>Eubacteriales</taxon>
        <taxon>Eubacteriaceae</taxon>
        <taxon>Eubacterium</taxon>
    </lineage>
</organism>
<protein>
    <recommendedName>
        <fullName evidence="2">Stage 0 sporulation protein A homolog</fullName>
    </recommendedName>
</protein>
<gene>
    <name evidence="14" type="ORF">EUBVEN_01527</name>
</gene>
<dbReference type="SUPFAM" id="SSF52172">
    <property type="entry name" value="CheY-like"/>
    <property type="match status" value="1"/>
</dbReference>
<comment type="caution">
    <text evidence="14">The sequence shown here is derived from an EMBL/GenBank/DDBJ whole genome shotgun (WGS) entry which is preliminary data.</text>
</comment>
<evidence type="ECO:0000259" key="13">
    <source>
        <dbReference type="PROSITE" id="PS50110"/>
    </source>
</evidence>
<sequence>MEIKNNTDIEKTNMENYKVILVDDEEEVIDAIKSRILWEQLGLQIVGSATNGVKALELVEKLQPDIVITDIKMPYMNGLELSRRLNDEYRNVHIIIFTGFDEFDYAKEAVHLEIDEYMLKPINAVELSECLKRVKNSLDKEREEKLNVQKLENYFDDVLPIIQTNFFVSLIEGRVNESEYEKFLQAYKIDLNGPYFCCAVFHTSENNVPEEMSPLLLSMSVEREIKARIVGKFKCREFIYLGNTVLIIELKSKEETVELTDVCDKFCKWVNRVIGAVVTAGIGMVCDNISNINNSYDGAREAVSYRVLYGTKRAINIDEITPNKQNMGLQSEETKMHELFKAIYLGNEQEIEAATNREVDRIHSNSNTVSQYKLYTMEMVGAFYRFCENNFIDFNDFLGEMSNPYEKVPKMDESTLKKWIVQVSTEMGKQLKSVRNSKSRRLINDAKNIVANRYMEEDLSLDKVCSIMGVSNSYFSSIFKKETGISFVSYLTDYRMDIAAKLILDTNEKSYKIGEMVGYMDANYFSYVFKKKFGISPSKYRNAKLKS</sequence>
<evidence type="ECO:0000313" key="14">
    <source>
        <dbReference type="EMBL" id="EDM51200.1"/>
    </source>
</evidence>
<evidence type="ECO:0000313" key="15">
    <source>
        <dbReference type="Proteomes" id="UP000006000"/>
    </source>
</evidence>
<dbReference type="GO" id="GO:0000160">
    <property type="term" value="P:phosphorelay signal transduction system"/>
    <property type="evidence" value="ECO:0007669"/>
    <property type="project" value="UniProtKB-KW"/>
</dbReference>
<keyword evidence="6" id="KW-0805">Transcription regulation</keyword>
<keyword evidence="3" id="KW-0963">Cytoplasm</keyword>
<dbReference type="eggNOG" id="COG2207">
    <property type="taxonomic scope" value="Bacteria"/>
</dbReference>
<dbReference type="InterPro" id="IPR009057">
    <property type="entry name" value="Homeodomain-like_sf"/>
</dbReference>
<dbReference type="PANTHER" id="PTHR42713:SF3">
    <property type="entry name" value="TRANSCRIPTIONAL REGULATORY PROTEIN HPTR"/>
    <property type="match status" value="1"/>
</dbReference>
<dbReference type="GO" id="GO:0003700">
    <property type="term" value="F:DNA-binding transcription factor activity"/>
    <property type="evidence" value="ECO:0007669"/>
    <property type="project" value="InterPro"/>
</dbReference>
<dbReference type="HOGENOM" id="CLU_000445_5_0_9"/>
<dbReference type="eggNOG" id="COG4753">
    <property type="taxonomic scope" value="Bacteria"/>
</dbReference>
<dbReference type="SUPFAM" id="SSF46689">
    <property type="entry name" value="Homeodomain-like"/>
    <property type="match status" value="2"/>
</dbReference>
<dbReference type="InterPro" id="IPR018060">
    <property type="entry name" value="HTH_AraC"/>
</dbReference>
<dbReference type="PANTHER" id="PTHR42713">
    <property type="entry name" value="HISTIDINE KINASE-RELATED"/>
    <property type="match status" value="1"/>
</dbReference>
<dbReference type="AlphaFoldDB" id="A5Z744"/>
<evidence type="ECO:0000256" key="7">
    <source>
        <dbReference type="ARBA" id="ARBA00023125"/>
    </source>
</evidence>
<dbReference type="GO" id="GO:0043565">
    <property type="term" value="F:sequence-specific DNA binding"/>
    <property type="evidence" value="ECO:0007669"/>
    <property type="project" value="InterPro"/>
</dbReference>
<dbReference type="PROSITE" id="PS50110">
    <property type="entry name" value="RESPONSE_REGULATORY"/>
    <property type="match status" value="1"/>
</dbReference>
<keyword evidence="4 10" id="KW-0597">Phosphoprotein</keyword>
<evidence type="ECO:0000256" key="9">
    <source>
        <dbReference type="ARBA" id="ARBA00024867"/>
    </source>
</evidence>
<feature type="coiled-coil region" evidence="11">
    <location>
        <begin position="124"/>
        <end position="151"/>
    </location>
</feature>
<dbReference type="Pfam" id="PF00072">
    <property type="entry name" value="Response_reg"/>
    <property type="match status" value="1"/>
</dbReference>
<name>A5Z744_9FIRM</name>
<dbReference type="InterPro" id="IPR051552">
    <property type="entry name" value="HptR"/>
</dbReference>
<keyword evidence="11" id="KW-0175">Coiled coil</keyword>
<dbReference type="InterPro" id="IPR011006">
    <property type="entry name" value="CheY-like_superfamily"/>
</dbReference>
<dbReference type="GO" id="GO:0005737">
    <property type="term" value="C:cytoplasm"/>
    <property type="evidence" value="ECO:0007669"/>
    <property type="project" value="UniProtKB-SubCell"/>
</dbReference>
<keyword evidence="7" id="KW-0238">DNA-binding</keyword>
<keyword evidence="8" id="KW-0804">Transcription</keyword>
<dbReference type="SMART" id="SM00448">
    <property type="entry name" value="REC"/>
    <property type="match status" value="1"/>
</dbReference>
<comment type="function">
    <text evidence="9">May play the central regulatory role in sporulation. It may be an element of the effector pathway responsible for the activation of sporulation genes in response to nutritional stress. Spo0A may act in concert with spo0H (a sigma factor) to control the expression of some genes that are critical to the sporulation process.</text>
</comment>
<dbReference type="EMBL" id="AAVL02000034">
    <property type="protein sequence ID" value="EDM51200.1"/>
    <property type="molecule type" value="Genomic_DNA"/>
</dbReference>
<dbReference type="Proteomes" id="UP000006000">
    <property type="component" value="Unassembled WGS sequence"/>
</dbReference>
<accession>A5Z744</accession>
<keyword evidence="5" id="KW-0902">Two-component regulatory system</keyword>
<evidence type="ECO:0000256" key="8">
    <source>
        <dbReference type="ARBA" id="ARBA00023163"/>
    </source>
</evidence>
<dbReference type="PROSITE" id="PS01124">
    <property type="entry name" value="HTH_ARAC_FAMILY_2"/>
    <property type="match status" value="1"/>
</dbReference>
<dbReference type="RefSeq" id="WP_005361350.1">
    <property type="nucleotide sequence ID" value="NZ_DS264271.1"/>
</dbReference>
<dbReference type="InterPro" id="IPR001789">
    <property type="entry name" value="Sig_transdc_resp-reg_receiver"/>
</dbReference>
<reference evidence="14 15" key="2">
    <citation type="submission" date="2007-04" db="EMBL/GenBank/DDBJ databases">
        <title>Draft genome sequence of Eubacterium ventriosum (ATCC 27560).</title>
        <authorList>
            <person name="Sudarsanam P."/>
            <person name="Ley R."/>
            <person name="Guruge J."/>
            <person name="Turnbaugh P.J."/>
            <person name="Mahowald M."/>
            <person name="Liep D."/>
            <person name="Gordon J."/>
        </authorList>
    </citation>
    <scope>NUCLEOTIDE SEQUENCE [LARGE SCALE GENOMIC DNA]</scope>
    <source>
        <strain evidence="14 15">ATCC 27560</strain>
    </source>
</reference>
<comment type="subcellular location">
    <subcellularLocation>
        <location evidence="1">Cytoplasm</location>
    </subcellularLocation>
</comment>
<evidence type="ECO:0000256" key="3">
    <source>
        <dbReference type="ARBA" id="ARBA00022490"/>
    </source>
</evidence>
<dbReference type="SMART" id="SM00342">
    <property type="entry name" value="HTH_ARAC"/>
    <property type="match status" value="1"/>
</dbReference>
<proteinExistence type="predicted"/>
<evidence type="ECO:0000256" key="10">
    <source>
        <dbReference type="PROSITE-ProRule" id="PRU00169"/>
    </source>
</evidence>
<dbReference type="CDD" id="cd17536">
    <property type="entry name" value="REC_YesN-like"/>
    <property type="match status" value="1"/>
</dbReference>
<dbReference type="STRING" id="411463.EUBVEN_01527"/>
<feature type="modified residue" description="4-aspartylphosphate" evidence="10">
    <location>
        <position position="70"/>
    </location>
</feature>